<keyword evidence="3" id="KW-0804">Transcription</keyword>
<dbReference type="SUPFAM" id="SSF53822">
    <property type="entry name" value="Periplasmic binding protein-like I"/>
    <property type="match status" value="1"/>
</dbReference>
<dbReference type="SMART" id="SM00354">
    <property type="entry name" value="HTH_LACI"/>
    <property type="match status" value="1"/>
</dbReference>
<evidence type="ECO:0000313" key="6">
    <source>
        <dbReference type="Proteomes" id="UP001165580"/>
    </source>
</evidence>
<name>A0ABT2GJX0_9MICO</name>
<dbReference type="SUPFAM" id="SSF47413">
    <property type="entry name" value="lambda repressor-like DNA-binding domains"/>
    <property type="match status" value="1"/>
</dbReference>
<evidence type="ECO:0000313" key="5">
    <source>
        <dbReference type="EMBL" id="MCS5716453.1"/>
    </source>
</evidence>
<dbReference type="InterPro" id="IPR028082">
    <property type="entry name" value="Peripla_BP_I"/>
</dbReference>
<dbReference type="PANTHER" id="PTHR30146:SF153">
    <property type="entry name" value="LACTOSE OPERON REPRESSOR"/>
    <property type="match status" value="1"/>
</dbReference>
<keyword evidence="2" id="KW-0238">DNA-binding</keyword>
<evidence type="ECO:0000256" key="3">
    <source>
        <dbReference type="ARBA" id="ARBA00023163"/>
    </source>
</evidence>
<feature type="domain" description="HTH lacI-type" evidence="4">
    <location>
        <begin position="7"/>
        <end position="62"/>
    </location>
</feature>
<keyword evidence="1" id="KW-0805">Transcription regulation</keyword>
<evidence type="ECO:0000256" key="1">
    <source>
        <dbReference type="ARBA" id="ARBA00023015"/>
    </source>
</evidence>
<dbReference type="PANTHER" id="PTHR30146">
    <property type="entry name" value="LACI-RELATED TRANSCRIPTIONAL REPRESSOR"/>
    <property type="match status" value="1"/>
</dbReference>
<organism evidence="5 6">
    <name type="scientific">Herbiconiux gentiana</name>
    <dbReference type="NCBI Taxonomy" id="2970912"/>
    <lineage>
        <taxon>Bacteria</taxon>
        <taxon>Bacillati</taxon>
        <taxon>Actinomycetota</taxon>
        <taxon>Actinomycetes</taxon>
        <taxon>Micrococcales</taxon>
        <taxon>Microbacteriaceae</taxon>
        <taxon>Herbiconiux</taxon>
    </lineage>
</organism>
<evidence type="ECO:0000256" key="2">
    <source>
        <dbReference type="ARBA" id="ARBA00023125"/>
    </source>
</evidence>
<dbReference type="Gene3D" id="3.40.50.2300">
    <property type="match status" value="2"/>
</dbReference>
<dbReference type="CDD" id="cd01392">
    <property type="entry name" value="HTH_LacI"/>
    <property type="match status" value="1"/>
</dbReference>
<dbReference type="CDD" id="cd06267">
    <property type="entry name" value="PBP1_LacI_sugar_binding-like"/>
    <property type="match status" value="1"/>
</dbReference>
<sequence length="351" mass="36834">MAARRMVTLDDVAREAGVSVSTASRTLNGTPSKVSATTQARVRDVAVRLGYATNLAAQAVALGRSQSVGLIVGSIPEDYQNPVTAGVFRAAADRDLLVSTAITSISDIERTTRAVRQLRGQRASVIVVVGTEAPDSDGVAELVDELGRAEHEGARVVMIGISGTPFDSVVVDDHKAGADMAAALHNIGYRQFAVIAGTGPGLLSQQRVDGFRDGLHRSGVDLSPDRIIWQDFNHDGGYRGAGELLRRHSVDAVFCVNDAMAIGACVRFREAGVNIGTDLAVAGCDDIPALRDIDPPLSTVHLPWIEAAEAAFSLAEHDRSEGRYVVLEGFPLLRSSTPGVPAPAAVEGPGA</sequence>
<dbReference type="Proteomes" id="UP001165580">
    <property type="component" value="Unassembled WGS sequence"/>
</dbReference>
<comment type="caution">
    <text evidence="5">The sequence shown here is derived from an EMBL/GenBank/DDBJ whole genome shotgun (WGS) entry which is preliminary data.</text>
</comment>
<dbReference type="PRINTS" id="PR00036">
    <property type="entry name" value="HTHLACI"/>
</dbReference>
<gene>
    <name evidence="5" type="ORF">NVV95_18045</name>
</gene>
<dbReference type="InterPro" id="IPR010982">
    <property type="entry name" value="Lambda_DNA-bd_dom_sf"/>
</dbReference>
<keyword evidence="6" id="KW-1185">Reference proteome</keyword>
<reference evidence="5" key="1">
    <citation type="submission" date="2022-08" db="EMBL/GenBank/DDBJ databases">
        <authorList>
            <person name="Deng Y."/>
            <person name="Han X.-F."/>
            <person name="Zhang Y.-Q."/>
        </authorList>
    </citation>
    <scope>NUCLEOTIDE SEQUENCE</scope>
    <source>
        <strain evidence="5">CPCC 205716</strain>
    </source>
</reference>
<dbReference type="Pfam" id="PF13377">
    <property type="entry name" value="Peripla_BP_3"/>
    <property type="match status" value="1"/>
</dbReference>
<dbReference type="Gene3D" id="1.10.260.40">
    <property type="entry name" value="lambda repressor-like DNA-binding domains"/>
    <property type="match status" value="1"/>
</dbReference>
<dbReference type="InterPro" id="IPR046335">
    <property type="entry name" value="LacI/GalR-like_sensor"/>
</dbReference>
<evidence type="ECO:0000259" key="4">
    <source>
        <dbReference type="PROSITE" id="PS50932"/>
    </source>
</evidence>
<dbReference type="Pfam" id="PF00356">
    <property type="entry name" value="LacI"/>
    <property type="match status" value="1"/>
</dbReference>
<dbReference type="RefSeq" id="WP_259487970.1">
    <property type="nucleotide sequence ID" value="NZ_JANTEZ010000013.1"/>
</dbReference>
<proteinExistence type="predicted"/>
<dbReference type="InterPro" id="IPR000843">
    <property type="entry name" value="HTH_LacI"/>
</dbReference>
<dbReference type="EMBL" id="JANTEZ010000013">
    <property type="protein sequence ID" value="MCS5716453.1"/>
    <property type="molecule type" value="Genomic_DNA"/>
</dbReference>
<protein>
    <submittedName>
        <fullName evidence="5">LacI family transcriptional regulator</fullName>
    </submittedName>
</protein>
<accession>A0ABT2GJX0</accession>
<dbReference type="PROSITE" id="PS50932">
    <property type="entry name" value="HTH_LACI_2"/>
    <property type="match status" value="1"/>
</dbReference>